<comment type="caution">
    <text evidence="1">The sequence shown here is derived from an EMBL/GenBank/DDBJ whole genome shotgun (WGS) entry which is preliminary data.</text>
</comment>
<proteinExistence type="predicted"/>
<protein>
    <submittedName>
        <fullName evidence="1">Uncharacterized protein</fullName>
    </submittedName>
</protein>
<accession>A0AAN9ME72</accession>
<sequence>MTTLTGPTNAFAFSVRFLLQSLYHVHEDLQNGYNYLVEPFLLHGIPTSTHSHPSSPHAGFFFAPLPRLIVPRQFEASPPPPILGFDGIFFLQTEQPWEMLPSQK</sequence>
<evidence type="ECO:0000313" key="1">
    <source>
        <dbReference type="EMBL" id="KAK7350293.1"/>
    </source>
</evidence>
<name>A0AAN9ME72_CANGL</name>
<reference evidence="1 2" key="1">
    <citation type="submission" date="2024-01" db="EMBL/GenBank/DDBJ databases">
        <title>The genomes of 5 underutilized Papilionoideae crops provide insights into root nodulation and disease resistanc.</title>
        <authorList>
            <person name="Jiang F."/>
        </authorList>
    </citation>
    <scope>NUCLEOTIDE SEQUENCE [LARGE SCALE GENOMIC DNA]</scope>
    <source>
        <strain evidence="1">LVBAO_FW01</strain>
        <tissue evidence="1">Leaves</tissue>
    </source>
</reference>
<keyword evidence="2" id="KW-1185">Reference proteome</keyword>
<dbReference type="AlphaFoldDB" id="A0AAN9ME72"/>
<dbReference type="EMBL" id="JAYMYQ010000002">
    <property type="protein sequence ID" value="KAK7350293.1"/>
    <property type="molecule type" value="Genomic_DNA"/>
</dbReference>
<dbReference type="Proteomes" id="UP001367508">
    <property type="component" value="Unassembled WGS sequence"/>
</dbReference>
<organism evidence="1 2">
    <name type="scientific">Canavalia gladiata</name>
    <name type="common">Sword bean</name>
    <name type="synonym">Dolichos gladiatus</name>
    <dbReference type="NCBI Taxonomy" id="3824"/>
    <lineage>
        <taxon>Eukaryota</taxon>
        <taxon>Viridiplantae</taxon>
        <taxon>Streptophyta</taxon>
        <taxon>Embryophyta</taxon>
        <taxon>Tracheophyta</taxon>
        <taxon>Spermatophyta</taxon>
        <taxon>Magnoliopsida</taxon>
        <taxon>eudicotyledons</taxon>
        <taxon>Gunneridae</taxon>
        <taxon>Pentapetalae</taxon>
        <taxon>rosids</taxon>
        <taxon>fabids</taxon>
        <taxon>Fabales</taxon>
        <taxon>Fabaceae</taxon>
        <taxon>Papilionoideae</taxon>
        <taxon>50 kb inversion clade</taxon>
        <taxon>NPAAA clade</taxon>
        <taxon>indigoferoid/millettioid clade</taxon>
        <taxon>Phaseoleae</taxon>
        <taxon>Canavalia</taxon>
    </lineage>
</organism>
<gene>
    <name evidence="1" type="ORF">VNO77_08730</name>
</gene>
<evidence type="ECO:0000313" key="2">
    <source>
        <dbReference type="Proteomes" id="UP001367508"/>
    </source>
</evidence>